<accession>A0AA39GXS3</accession>
<gene>
    <name evidence="2" type="ORF">QR680_000552</name>
</gene>
<name>A0AA39GXS3_9BILA</name>
<dbReference type="EMBL" id="JAUCMV010000005">
    <property type="protein sequence ID" value="KAK0394062.1"/>
    <property type="molecule type" value="Genomic_DNA"/>
</dbReference>
<protein>
    <submittedName>
        <fullName evidence="2">Uncharacterized protein</fullName>
    </submittedName>
</protein>
<sequence>MDPVAVRVTWCHKIWQAICCRSHQPTPAAEQNGVQPPANPATTPSPEMTASPEPEVEVVLQQPTASAAPTTSAHSLPIKNFEVTVHGPYRKEDMGILTPRQPSTSTPNPATTNNQS</sequence>
<feature type="compositionally biased region" description="Low complexity" evidence="1">
    <location>
        <begin position="101"/>
        <end position="116"/>
    </location>
</feature>
<evidence type="ECO:0000313" key="3">
    <source>
        <dbReference type="Proteomes" id="UP001175271"/>
    </source>
</evidence>
<feature type="region of interest" description="Disordered" evidence="1">
    <location>
        <begin position="25"/>
        <end position="116"/>
    </location>
</feature>
<dbReference type="AlphaFoldDB" id="A0AA39GXS3"/>
<keyword evidence="3" id="KW-1185">Reference proteome</keyword>
<comment type="caution">
    <text evidence="2">The sequence shown here is derived from an EMBL/GenBank/DDBJ whole genome shotgun (WGS) entry which is preliminary data.</text>
</comment>
<evidence type="ECO:0000256" key="1">
    <source>
        <dbReference type="SAM" id="MobiDB-lite"/>
    </source>
</evidence>
<proteinExistence type="predicted"/>
<feature type="compositionally biased region" description="Low complexity" evidence="1">
    <location>
        <begin position="63"/>
        <end position="77"/>
    </location>
</feature>
<reference evidence="2" key="1">
    <citation type="submission" date="2023-06" db="EMBL/GenBank/DDBJ databases">
        <title>Genomic analysis of the entomopathogenic nematode Steinernema hermaphroditum.</title>
        <authorList>
            <person name="Schwarz E.M."/>
            <person name="Heppert J.K."/>
            <person name="Baniya A."/>
            <person name="Schwartz H.T."/>
            <person name="Tan C.-H."/>
            <person name="Antoshechkin I."/>
            <person name="Sternberg P.W."/>
            <person name="Goodrich-Blair H."/>
            <person name="Dillman A.R."/>
        </authorList>
    </citation>
    <scope>NUCLEOTIDE SEQUENCE</scope>
    <source>
        <strain evidence="2">PS9179</strain>
        <tissue evidence="2">Whole animal</tissue>
    </source>
</reference>
<evidence type="ECO:0000313" key="2">
    <source>
        <dbReference type="EMBL" id="KAK0394062.1"/>
    </source>
</evidence>
<organism evidence="2 3">
    <name type="scientific">Steinernema hermaphroditum</name>
    <dbReference type="NCBI Taxonomy" id="289476"/>
    <lineage>
        <taxon>Eukaryota</taxon>
        <taxon>Metazoa</taxon>
        <taxon>Ecdysozoa</taxon>
        <taxon>Nematoda</taxon>
        <taxon>Chromadorea</taxon>
        <taxon>Rhabditida</taxon>
        <taxon>Tylenchina</taxon>
        <taxon>Panagrolaimomorpha</taxon>
        <taxon>Strongyloidoidea</taxon>
        <taxon>Steinernematidae</taxon>
        <taxon>Steinernema</taxon>
    </lineage>
</organism>
<dbReference type="Proteomes" id="UP001175271">
    <property type="component" value="Unassembled WGS sequence"/>
</dbReference>